<evidence type="ECO:0008006" key="4">
    <source>
        <dbReference type="Google" id="ProtNLM"/>
    </source>
</evidence>
<dbReference type="Proteomes" id="UP001501591">
    <property type="component" value="Unassembled WGS sequence"/>
</dbReference>
<accession>A0ABP7MRA0</accession>
<keyword evidence="1" id="KW-0812">Transmembrane</keyword>
<name>A0ABP7MRA0_9MICO</name>
<keyword evidence="3" id="KW-1185">Reference proteome</keyword>
<evidence type="ECO:0000313" key="2">
    <source>
        <dbReference type="EMBL" id="GAA3928626.1"/>
    </source>
</evidence>
<protein>
    <recommendedName>
        <fullName evidence="4">DUF4307 domain-containing protein</fullName>
    </recommendedName>
</protein>
<feature type="transmembrane region" description="Helical" evidence="1">
    <location>
        <begin position="21"/>
        <end position="40"/>
    </location>
</feature>
<sequence length="128" mass="13719">MTTARELDERYGRRGRRRLPWVIGGAVAVAVVAVLGWMIVADEMNTVSAEDTGFTVVDEHTVNVRFQYTAPRGSDVVCAVQALDEEFGVVGWKIIEIPPAAGHSAAHDVSIPTVAPATTGLVKSCWVA</sequence>
<dbReference type="InterPro" id="IPR025443">
    <property type="entry name" value="DUF4307"/>
</dbReference>
<dbReference type="Pfam" id="PF14155">
    <property type="entry name" value="DUF4307"/>
    <property type="match status" value="1"/>
</dbReference>
<proteinExistence type="predicted"/>
<keyword evidence="1" id="KW-1133">Transmembrane helix</keyword>
<keyword evidence="1" id="KW-0472">Membrane</keyword>
<gene>
    <name evidence="2" type="ORF">GCM10022383_04370</name>
</gene>
<reference evidence="3" key="1">
    <citation type="journal article" date="2019" name="Int. J. Syst. Evol. Microbiol.">
        <title>The Global Catalogue of Microorganisms (GCM) 10K type strain sequencing project: providing services to taxonomists for standard genome sequencing and annotation.</title>
        <authorList>
            <consortium name="The Broad Institute Genomics Platform"/>
            <consortium name="The Broad Institute Genome Sequencing Center for Infectious Disease"/>
            <person name="Wu L."/>
            <person name="Ma J."/>
        </authorList>
    </citation>
    <scope>NUCLEOTIDE SEQUENCE [LARGE SCALE GENOMIC DNA]</scope>
    <source>
        <strain evidence="3">JCM 17024</strain>
    </source>
</reference>
<comment type="caution">
    <text evidence="2">The sequence shown here is derived from an EMBL/GenBank/DDBJ whole genome shotgun (WGS) entry which is preliminary data.</text>
</comment>
<evidence type="ECO:0000256" key="1">
    <source>
        <dbReference type="SAM" id="Phobius"/>
    </source>
</evidence>
<dbReference type="EMBL" id="BAABCP010000001">
    <property type="protein sequence ID" value="GAA3928626.1"/>
    <property type="molecule type" value="Genomic_DNA"/>
</dbReference>
<organism evidence="2 3">
    <name type="scientific">Microbacterium soli</name>
    <dbReference type="NCBI Taxonomy" id="446075"/>
    <lineage>
        <taxon>Bacteria</taxon>
        <taxon>Bacillati</taxon>
        <taxon>Actinomycetota</taxon>
        <taxon>Actinomycetes</taxon>
        <taxon>Micrococcales</taxon>
        <taxon>Microbacteriaceae</taxon>
        <taxon>Microbacterium</taxon>
    </lineage>
</organism>
<evidence type="ECO:0000313" key="3">
    <source>
        <dbReference type="Proteomes" id="UP001501591"/>
    </source>
</evidence>
<dbReference type="RefSeq" id="WP_344817853.1">
    <property type="nucleotide sequence ID" value="NZ_BAABCP010000001.1"/>
</dbReference>